<sequence length="423" mass="48521">MPRSPAYQGLRSRHELLATRVMSSDEFLRTTEAYGPNGFVHPRESLSPIAVVLRPHESADEYECSFQEWLERQEVTISMLQSDPEEERRLRQCFVYSRVRGSASEVWTSGTAGCKRRRVTVESDIKVEECEHERLWSQFGRDLARQMMEMEGRMHVQLLEIKQEMRNLRRGEEETATRLSGNGESKIRTGLMENGAAVMPNSGDISNISVKSEEVDQPVCNAKIFKTASELMSKAMQLKSDAALERLAKAYTRLNEKVTQTEANLQDFEDVDSERILTQDENQISVDEGQRDAALASLVAYEWRGRQYELYQAFDQPDYAEEESSMHQKLVATYEETELIKTEMQTLQVKLGNRLNWLKGVNHGDAGWNAQFHELLEIANALSAEFVLMARVQDQRRMLCVKMLQSNDAIRTQVIRLLDSAHN</sequence>
<accession>A0A6A3IH62</accession>
<organism evidence="2 3">
    <name type="scientific">Phytophthora rubi</name>
    <dbReference type="NCBI Taxonomy" id="129364"/>
    <lineage>
        <taxon>Eukaryota</taxon>
        <taxon>Sar</taxon>
        <taxon>Stramenopiles</taxon>
        <taxon>Oomycota</taxon>
        <taxon>Peronosporomycetes</taxon>
        <taxon>Peronosporales</taxon>
        <taxon>Peronosporaceae</taxon>
        <taxon>Phytophthora</taxon>
    </lineage>
</organism>
<proteinExistence type="predicted"/>
<keyword evidence="1" id="KW-0175">Coiled coil</keyword>
<comment type="caution">
    <text evidence="2">The sequence shown here is derived from an EMBL/GenBank/DDBJ whole genome shotgun (WGS) entry which is preliminary data.</text>
</comment>
<reference evidence="2 3" key="1">
    <citation type="submission" date="2018-09" db="EMBL/GenBank/DDBJ databases">
        <title>Genomic investigation of the strawberry pathogen Phytophthora fragariae indicates pathogenicity is determined by transcriptional variation in three key races.</title>
        <authorList>
            <person name="Adams T.M."/>
            <person name="Armitage A.D."/>
            <person name="Sobczyk M.K."/>
            <person name="Bates H.J."/>
            <person name="Dunwell J.M."/>
            <person name="Nellist C.F."/>
            <person name="Harrison R.J."/>
        </authorList>
    </citation>
    <scope>NUCLEOTIDE SEQUENCE [LARGE SCALE GENOMIC DNA]</scope>
    <source>
        <strain evidence="2 3">SCRP249</strain>
    </source>
</reference>
<name>A0A6A3IH62_9STRA</name>
<dbReference type="Proteomes" id="UP000429607">
    <property type="component" value="Unassembled WGS sequence"/>
</dbReference>
<dbReference type="AlphaFoldDB" id="A0A6A3IH62"/>
<evidence type="ECO:0000256" key="1">
    <source>
        <dbReference type="SAM" id="Coils"/>
    </source>
</evidence>
<feature type="coiled-coil region" evidence="1">
    <location>
        <begin position="244"/>
        <end position="271"/>
    </location>
</feature>
<evidence type="ECO:0000313" key="2">
    <source>
        <dbReference type="EMBL" id="KAE8979845.1"/>
    </source>
</evidence>
<dbReference type="EMBL" id="QXFV01003114">
    <property type="protein sequence ID" value="KAE8979845.1"/>
    <property type="molecule type" value="Genomic_DNA"/>
</dbReference>
<evidence type="ECO:0000313" key="3">
    <source>
        <dbReference type="Proteomes" id="UP000429607"/>
    </source>
</evidence>
<gene>
    <name evidence="2" type="ORF">PR001_g24437</name>
</gene>
<protein>
    <submittedName>
        <fullName evidence="2">Uncharacterized protein</fullName>
    </submittedName>
</protein>